<keyword evidence="1" id="KW-1133">Transmembrane helix</keyword>
<reference evidence="3" key="1">
    <citation type="submission" date="2016-09" db="EMBL/GenBank/DDBJ databases">
        <authorList>
            <person name="Varghese N."/>
            <person name="Submissions S."/>
        </authorList>
    </citation>
    <scope>NUCLEOTIDE SEQUENCE [LARGE SCALE GENOMIC DNA]</scope>
    <source>
        <strain evidence="3">ANC 4667</strain>
    </source>
</reference>
<dbReference type="OrthoDB" id="6709598at2"/>
<name>A0A1G6L776_9GAMM</name>
<keyword evidence="1" id="KW-0812">Transmembrane</keyword>
<protein>
    <submittedName>
        <fullName evidence="2">Uncharacterized protein</fullName>
    </submittedName>
</protein>
<keyword evidence="1" id="KW-0472">Membrane</keyword>
<keyword evidence="3" id="KW-1185">Reference proteome</keyword>
<organism evidence="2 3">
    <name type="scientific">Acinetobacter kookii</name>
    <dbReference type="NCBI Taxonomy" id="1226327"/>
    <lineage>
        <taxon>Bacteria</taxon>
        <taxon>Pseudomonadati</taxon>
        <taxon>Pseudomonadota</taxon>
        <taxon>Gammaproteobacteria</taxon>
        <taxon>Moraxellales</taxon>
        <taxon>Moraxellaceae</taxon>
        <taxon>Acinetobacter</taxon>
    </lineage>
</organism>
<proteinExistence type="predicted"/>
<sequence>MNATWLKSLIFWIILIVVMFAVFQCSQNSENKKQASALMYERLFHCTRNLSQKNPEVLKHIQQQLKPELTQAELMELINECRKAHPLQSKENYIDQIKALK</sequence>
<evidence type="ECO:0000313" key="3">
    <source>
        <dbReference type="Proteomes" id="UP000243468"/>
    </source>
</evidence>
<feature type="transmembrane region" description="Helical" evidence="1">
    <location>
        <begin position="6"/>
        <end position="23"/>
    </location>
</feature>
<dbReference type="Proteomes" id="UP000243468">
    <property type="component" value="Unassembled WGS sequence"/>
</dbReference>
<dbReference type="EMBL" id="FMYO01000006">
    <property type="protein sequence ID" value="SDC38605.1"/>
    <property type="molecule type" value="Genomic_DNA"/>
</dbReference>
<accession>A0A1G6L776</accession>
<evidence type="ECO:0000256" key="1">
    <source>
        <dbReference type="SAM" id="Phobius"/>
    </source>
</evidence>
<dbReference type="RefSeq" id="WP_092819883.1">
    <property type="nucleotide sequence ID" value="NZ_BAABKJ010000011.1"/>
</dbReference>
<gene>
    <name evidence="2" type="ORF">SAMN05421732_10627</name>
</gene>
<evidence type="ECO:0000313" key="2">
    <source>
        <dbReference type="EMBL" id="SDC38605.1"/>
    </source>
</evidence>
<dbReference type="AlphaFoldDB" id="A0A1G6L776"/>